<feature type="region of interest" description="Disordered" evidence="1">
    <location>
        <begin position="165"/>
        <end position="226"/>
    </location>
</feature>
<evidence type="ECO:0000313" key="3">
    <source>
        <dbReference type="Proteomes" id="UP000243686"/>
    </source>
</evidence>
<gene>
    <name evidence="2" type="ORF">X801_07222</name>
</gene>
<feature type="region of interest" description="Disordered" evidence="1">
    <location>
        <begin position="41"/>
        <end position="101"/>
    </location>
</feature>
<proteinExistence type="predicted"/>
<feature type="compositionally biased region" description="Polar residues" evidence="1">
    <location>
        <begin position="52"/>
        <end position="74"/>
    </location>
</feature>
<protein>
    <submittedName>
        <fullName evidence="2">Uncharacterized protein</fullName>
    </submittedName>
</protein>
<organism evidence="2 3">
    <name type="scientific">Opisthorchis viverrini</name>
    <name type="common">Southeast Asian liver fluke</name>
    <dbReference type="NCBI Taxonomy" id="6198"/>
    <lineage>
        <taxon>Eukaryota</taxon>
        <taxon>Metazoa</taxon>
        <taxon>Spiralia</taxon>
        <taxon>Lophotrochozoa</taxon>
        <taxon>Platyhelminthes</taxon>
        <taxon>Trematoda</taxon>
        <taxon>Digenea</taxon>
        <taxon>Opisthorchiida</taxon>
        <taxon>Opisthorchiata</taxon>
        <taxon>Opisthorchiidae</taxon>
        <taxon>Opisthorchis</taxon>
    </lineage>
</organism>
<feature type="compositionally biased region" description="Low complexity" evidence="1">
    <location>
        <begin position="187"/>
        <end position="199"/>
    </location>
</feature>
<dbReference type="EMBL" id="KV896189">
    <property type="protein sequence ID" value="OON16948.1"/>
    <property type="molecule type" value="Genomic_DNA"/>
</dbReference>
<keyword evidence="3" id="KW-1185">Reference proteome</keyword>
<evidence type="ECO:0000256" key="1">
    <source>
        <dbReference type="SAM" id="MobiDB-lite"/>
    </source>
</evidence>
<dbReference type="Proteomes" id="UP000243686">
    <property type="component" value="Unassembled WGS sequence"/>
</dbReference>
<accession>A0A1S8WR73</accession>
<feature type="region of interest" description="Disordered" evidence="1">
    <location>
        <begin position="113"/>
        <end position="151"/>
    </location>
</feature>
<reference evidence="2 3" key="1">
    <citation type="submission" date="2015-03" db="EMBL/GenBank/DDBJ databases">
        <title>Draft genome of the nematode, Opisthorchis viverrini.</title>
        <authorList>
            <person name="Mitreva M."/>
        </authorList>
    </citation>
    <scope>NUCLEOTIDE SEQUENCE [LARGE SCALE GENOMIC DNA]</scope>
    <source>
        <strain evidence="2">Khon Kaen</strain>
    </source>
</reference>
<name>A0A1S8WR73_OPIVI</name>
<feature type="compositionally biased region" description="Acidic residues" evidence="1">
    <location>
        <begin position="120"/>
        <end position="137"/>
    </location>
</feature>
<dbReference type="AlphaFoldDB" id="A0A1S8WR73"/>
<evidence type="ECO:0000313" key="2">
    <source>
        <dbReference type="EMBL" id="OON16948.1"/>
    </source>
</evidence>
<sequence>MHLSFFCEPDRSNFRLGSLSHLLNRHQWHYRDLPDWPAIPPDPWSRVVKTTPDGTSTANSESHSPASAIRTSASGGKPGNLVSYDDFFSESDGSTTEDDADGVADDLVEEKIKENKDLLDNEDDSDDDDADQNEEMLSELGAEELHSSSSDSDLDFVAILKKQSAAQRKEALSVSTLDESKLTHTTEASSSEEQSFSSSDVKLRQLNSPGEPSPFTESTEGEEDEELDDLFDFSALKKKTKLNNLSDIETQAVLY</sequence>